<dbReference type="KEGG" id="mvz:myaer102_06270"/>
<evidence type="ECO:0000313" key="2">
    <source>
        <dbReference type="EMBL" id="BBH38140.1"/>
    </source>
</evidence>
<evidence type="ECO:0000313" key="3">
    <source>
        <dbReference type="Proteomes" id="UP000278152"/>
    </source>
</evidence>
<protein>
    <submittedName>
        <fullName evidence="2">Uncharacterized protein</fullName>
    </submittedName>
</protein>
<dbReference type="AlphaFoldDB" id="A0A3G9K0N4"/>
<feature type="transmembrane region" description="Helical" evidence="1">
    <location>
        <begin position="35"/>
        <end position="53"/>
    </location>
</feature>
<keyword evidence="1" id="KW-1133">Transmembrane helix</keyword>
<keyword evidence="1" id="KW-0812">Transmembrane</keyword>
<keyword evidence="1" id="KW-0472">Membrane</keyword>
<name>A0A3G9K0N4_MICVR</name>
<dbReference type="EMBL" id="AP019314">
    <property type="protein sequence ID" value="BBH38140.1"/>
    <property type="molecule type" value="Genomic_DNA"/>
</dbReference>
<gene>
    <name evidence="2" type="ORF">myaer102_06270</name>
</gene>
<accession>A0A3G9K0N4</accession>
<sequence>MVKGFGPYNMKILGIILVATFSSLLAINHEDGMTSTMGILGAIVGYLFGIKYLSKINYTSKPLLRQTSGVRKQ</sequence>
<evidence type="ECO:0000256" key="1">
    <source>
        <dbReference type="SAM" id="Phobius"/>
    </source>
</evidence>
<reference evidence="2 3" key="1">
    <citation type="submission" date="2018-11" db="EMBL/GenBank/DDBJ databases">
        <title>Complete genome sequence of Microcystis aeruginosa NIES-102.</title>
        <authorList>
            <person name="Yamaguchi H."/>
            <person name="Suzuki S."/>
            <person name="Kawachi M."/>
        </authorList>
    </citation>
    <scope>NUCLEOTIDE SEQUENCE [LARGE SCALE GENOMIC DNA]</scope>
    <source>
        <strain evidence="2 3">NIES-102</strain>
    </source>
</reference>
<dbReference type="Proteomes" id="UP000278152">
    <property type="component" value="Chromosome"/>
</dbReference>
<proteinExistence type="predicted"/>
<feature type="transmembrane region" description="Helical" evidence="1">
    <location>
        <begin position="12"/>
        <end position="29"/>
    </location>
</feature>
<organism evidence="2 3">
    <name type="scientific">Microcystis viridis NIES-102</name>
    <dbReference type="NCBI Taxonomy" id="213615"/>
    <lineage>
        <taxon>Bacteria</taxon>
        <taxon>Bacillati</taxon>
        <taxon>Cyanobacteriota</taxon>
        <taxon>Cyanophyceae</taxon>
        <taxon>Oscillatoriophycideae</taxon>
        <taxon>Chroococcales</taxon>
        <taxon>Microcystaceae</taxon>
        <taxon>Microcystis</taxon>
    </lineage>
</organism>